<accession>A0A444R2J8</accession>
<comment type="caution">
    <text evidence="1">The sequence shown here is derived from an EMBL/GenBank/DDBJ whole genome shotgun (WGS) entry which is preliminary data.</text>
</comment>
<feature type="non-terminal residue" evidence="1">
    <location>
        <position position="1"/>
    </location>
</feature>
<sequence length="21" mass="2427">TGRNKVVVKEAEILINRKDDE</sequence>
<dbReference type="EMBL" id="SCJN01000869">
    <property type="protein sequence ID" value="RXC87782.1"/>
    <property type="molecule type" value="Genomic_DNA"/>
</dbReference>
<proteinExistence type="predicted"/>
<protein>
    <submittedName>
        <fullName evidence="1">GGDEF domain-containing protein</fullName>
    </submittedName>
</protein>
<evidence type="ECO:0000313" key="1">
    <source>
        <dbReference type="EMBL" id="RXC87782.1"/>
    </source>
</evidence>
<evidence type="ECO:0000313" key="2">
    <source>
        <dbReference type="Proteomes" id="UP000288730"/>
    </source>
</evidence>
<gene>
    <name evidence="1" type="ORF">EPS76_31500</name>
</gene>
<reference evidence="1 2" key="1">
    <citation type="submission" date="2019-01" db="EMBL/GenBank/DDBJ databases">
        <title>Genomic analysis of febrile catheter-associated UTI E. coli isolates.</title>
        <authorList>
            <person name="Potter R."/>
            <person name="Zou Z."/>
            <person name="Henderson J."/>
            <person name="Dantas G."/>
        </authorList>
    </citation>
    <scope>NUCLEOTIDE SEQUENCE [LARGE SCALE GENOMIC DNA]</scope>
    <source>
        <strain evidence="1 2">29_CAASB</strain>
    </source>
</reference>
<organism evidence="1 2">
    <name type="scientific">Escherichia coli</name>
    <dbReference type="NCBI Taxonomy" id="562"/>
    <lineage>
        <taxon>Bacteria</taxon>
        <taxon>Pseudomonadati</taxon>
        <taxon>Pseudomonadota</taxon>
        <taxon>Gammaproteobacteria</taxon>
        <taxon>Enterobacterales</taxon>
        <taxon>Enterobacteriaceae</taxon>
        <taxon>Escherichia</taxon>
    </lineage>
</organism>
<name>A0A444R2J8_ECOLX</name>
<dbReference type="Proteomes" id="UP000288730">
    <property type="component" value="Unassembled WGS sequence"/>
</dbReference>
<dbReference type="AlphaFoldDB" id="A0A444R2J8"/>